<reference evidence="7 8" key="1">
    <citation type="submission" date="2019-12" db="EMBL/GenBank/DDBJ databases">
        <title>Novel species isolated from a subtropical stream in China.</title>
        <authorList>
            <person name="Lu H."/>
        </authorList>
    </citation>
    <scope>NUCLEOTIDE SEQUENCE [LARGE SCALE GENOMIC DNA]</scope>
    <source>
        <strain evidence="7 8">DS3</strain>
    </source>
</reference>
<feature type="transmembrane region" description="Helical" evidence="6">
    <location>
        <begin position="343"/>
        <end position="363"/>
    </location>
</feature>
<evidence type="ECO:0000256" key="5">
    <source>
        <dbReference type="ARBA" id="ARBA00023136"/>
    </source>
</evidence>
<feature type="transmembrane region" description="Helical" evidence="6">
    <location>
        <begin position="375"/>
        <end position="394"/>
    </location>
</feature>
<organism evidence="7 8">
    <name type="scientific">Pseudoduganella guangdongensis</name>
    <dbReference type="NCBI Taxonomy" id="2692179"/>
    <lineage>
        <taxon>Bacteria</taxon>
        <taxon>Pseudomonadati</taxon>
        <taxon>Pseudomonadota</taxon>
        <taxon>Betaproteobacteria</taxon>
        <taxon>Burkholderiales</taxon>
        <taxon>Oxalobacteraceae</taxon>
        <taxon>Telluria group</taxon>
        <taxon>Pseudoduganella</taxon>
    </lineage>
</organism>
<evidence type="ECO:0000256" key="2">
    <source>
        <dbReference type="ARBA" id="ARBA00022475"/>
    </source>
</evidence>
<dbReference type="Proteomes" id="UP000448575">
    <property type="component" value="Unassembled WGS sequence"/>
</dbReference>
<dbReference type="AlphaFoldDB" id="A0A6N9HN64"/>
<keyword evidence="5 6" id="KW-0472">Membrane</keyword>
<evidence type="ECO:0000313" key="7">
    <source>
        <dbReference type="EMBL" id="MYN04960.1"/>
    </source>
</evidence>
<dbReference type="InterPro" id="IPR050833">
    <property type="entry name" value="Poly_Biosynth_Transport"/>
</dbReference>
<keyword evidence="8" id="KW-1185">Reference proteome</keyword>
<evidence type="ECO:0000256" key="1">
    <source>
        <dbReference type="ARBA" id="ARBA00004651"/>
    </source>
</evidence>
<dbReference type="RefSeq" id="WP_202419852.1">
    <property type="nucleotide sequence ID" value="NZ_WWCJ01000023.1"/>
</dbReference>
<feature type="transmembrane region" description="Helical" evidence="6">
    <location>
        <begin position="400"/>
        <end position="423"/>
    </location>
</feature>
<accession>A0A6N9HN64</accession>
<evidence type="ECO:0000256" key="6">
    <source>
        <dbReference type="SAM" id="Phobius"/>
    </source>
</evidence>
<dbReference type="GO" id="GO:0005886">
    <property type="term" value="C:plasma membrane"/>
    <property type="evidence" value="ECO:0007669"/>
    <property type="project" value="UniProtKB-SubCell"/>
</dbReference>
<feature type="transmembrane region" description="Helical" evidence="6">
    <location>
        <begin position="160"/>
        <end position="181"/>
    </location>
</feature>
<dbReference type="PANTHER" id="PTHR30250">
    <property type="entry name" value="PST FAMILY PREDICTED COLANIC ACID TRANSPORTER"/>
    <property type="match status" value="1"/>
</dbReference>
<evidence type="ECO:0008006" key="9">
    <source>
        <dbReference type="Google" id="ProtNLM"/>
    </source>
</evidence>
<dbReference type="EMBL" id="WWCJ01000023">
    <property type="protein sequence ID" value="MYN04960.1"/>
    <property type="molecule type" value="Genomic_DNA"/>
</dbReference>
<feature type="transmembrane region" description="Helical" evidence="6">
    <location>
        <begin position="85"/>
        <end position="111"/>
    </location>
</feature>
<comment type="subcellular location">
    <subcellularLocation>
        <location evidence="1">Cell membrane</location>
        <topology evidence="1">Multi-pass membrane protein</topology>
    </subcellularLocation>
</comment>
<name>A0A6N9HN64_9BURK</name>
<feature type="transmembrane region" description="Helical" evidence="6">
    <location>
        <begin position="187"/>
        <end position="208"/>
    </location>
</feature>
<dbReference type="PANTHER" id="PTHR30250:SF11">
    <property type="entry name" value="O-ANTIGEN TRANSPORTER-RELATED"/>
    <property type="match status" value="1"/>
</dbReference>
<feature type="transmembrane region" description="Helical" evidence="6">
    <location>
        <begin position="46"/>
        <end position="73"/>
    </location>
</feature>
<feature type="transmembrane region" description="Helical" evidence="6">
    <location>
        <begin position="117"/>
        <end position="139"/>
    </location>
</feature>
<feature type="transmembrane region" description="Helical" evidence="6">
    <location>
        <begin position="14"/>
        <end position="34"/>
    </location>
</feature>
<gene>
    <name evidence="7" type="ORF">GTP41_22960</name>
</gene>
<comment type="caution">
    <text evidence="7">The sequence shown here is derived from an EMBL/GenBank/DDBJ whole genome shotgun (WGS) entry which is preliminary data.</text>
</comment>
<protein>
    <recommendedName>
        <fullName evidence="9">Oligosaccharide flippase family protein</fullName>
    </recommendedName>
</protein>
<keyword evidence="2" id="KW-1003">Cell membrane</keyword>
<proteinExistence type="predicted"/>
<evidence type="ECO:0000313" key="8">
    <source>
        <dbReference type="Proteomes" id="UP000448575"/>
    </source>
</evidence>
<sequence>MTAPYSGPQTRRNIVAFLAGKIPAAVLTACVLGLSARVLPAAEFGYYVTAMAALELALGLSGFGLDWVLLRFLPDCRLHGTRRAAVRLVAGVLALRLLLLGALAGGALLAARWLQPVAPPVLTGMLDVLAPLLLLEGGLRLLRDNTLEALALQGRIQLMNILRSALLLATLCLLPAGTAHWLLLAELLASAVLLPVAIGLALRALWALPAQGRDGWRAPGLRQLGALAVNNYAGGVVEYLYSPSSLLLLMARSQPAEAMAGLGFVLRLTDIIRNYLPGMVIFTVVRARMIGAYAGNRDYAELQRWAHFVFKFSALSLLPMLAVAVVYGGLVLQLASGGRFVEYHWLFAVLCAWLALRLHRLILNVVCNAVGLAGLWAQAALASALLLPVLYWLAAPRLGLWLVPLALLGNELVINGLVVAGLQRRGLAWPLGGHWWRRALLAAALAMGAAWLVPGQGTGAALLGTLLLCAVFALALLLLGAIDGMDRKLINRVIGRQLLRETT</sequence>
<evidence type="ECO:0000256" key="3">
    <source>
        <dbReference type="ARBA" id="ARBA00022692"/>
    </source>
</evidence>
<feature type="transmembrane region" description="Helical" evidence="6">
    <location>
        <begin position="308"/>
        <end position="331"/>
    </location>
</feature>
<feature type="transmembrane region" description="Helical" evidence="6">
    <location>
        <begin position="459"/>
        <end position="482"/>
    </location>
</feature>
<evidence type="ECO:0000256" key="4">
    <source>
        <dbReference type="ARBA" id="ARBA00022989"/>
    </source>
</evidence>
<feature type="transmembrane region" description="Helical" evidence="6">
    <location>
        <begin position="435"/>
        <end position="453"/>
    </location>
</feature>
<keyword evidence="4 6" id="KW-1133">Transmembrane helix</keyword>
<keyword evidence="3 6" id="KW-0812">Transmembrane</keyword>